<dbReference type="CDD" id="cd05379">
    <property type="entry name" value="CAP_bacterial"/>
    <property type="match status" value="1"/>
</dbReference>
<evidence type="ECO:0000259" key="3">
    <source>
        <dbReference type="Pfam" id="PF00188"/>
    </source>
</evidence>
<dbReference type="InterPro" id="IPR014044">
    <property type="entry name" value="CAP_dom"/>
</dbReference>
<evidence type="ECO:0000313" key="5">
    <source>
        <dbReference type="Proteomes" id="UP001499895"/>
    </source>
</evidence>
<protein>
    <submittedName>
        <fullName evidence="4">CAP domain-containing protein</fullName>
    </submittedName>
</protein>
<evidence type="ECO:0000256" key="2">
    <source>
        <dbReference type="SAM" id="Phobius"/>
    </source>
</evidence>
<keyword evidence="5" id="KW-1185">Reference proteome</keyword>
<gene>
    <name evidence="4" type="ORF">GCM10009544_53390</name>
</gene>
<feature type="compositionally biased region" description="Gly residues" evidence="1">
    <location>
        <begin position="178"/>
        <end position="188"/>
    </location>
</feature>
<dbReference type="PANTHER" id="PTHR31157">
    <property type="entry name" value="SCP DOMAIN-CONTAINING PROTEIN"/>
    <property type="match status" value="1"/>
</dbReference>
<dbReference type="EMBL" id="BAAAHB010000086">
    <property type="protein sequence ID" value="GAA0485111.1"/>
    <property type="molecule type" value="Genomic_DNA"/>
</dbReference>
<comment type="caution">
    <text evidence="4">The sequence shown here is derived from an EMBL/GenBank/DDBJ whole genome shotgun (WGS) entry which is preliminary data.</text>
</comment>
<dbReference type="Proteomes" id="UP001499895">
    <property type="component" value="Unassembled WGS sequence"/>
</dbReference>
<feature type="compositionally biased region" description="Gly residues" evidence="1">
    <location>
        <begin position="48"/>
        <end position="60"/>
    </location>
</feature>
<dbReference type="SUPFAM" id="SSF55797">
    <property type="entry name" value="PR-1-like"/>
    <property type="match status" value="1"/>
</dbReference>
<dbReference type="PANTHER" id="PTHR31157:SF1">
    <property type="entry name" value="SCP DOMAIN-CONTAINING PROTEIN"/>
    <property type="match status" value="1"/>
</dbReference>
<dbReference type="Pfam" id="PF00188">
    <property type="entry name" value="CAP"/>
    <property type="match status" value="1"/>
</dbReference>
<feature type="compositionally biased region" description="Basic residues" evidence="1">
    <location>
        <begin position="19"/>
        <end position="30"/>
    </location>
</feature>
<feature type="compositionally biased region" description="Low complexity" evidence="1">
    <location>
        <begin position="105"/>
        <end position="115"/>
    </location>
</feature>
<evidence type="ECO:0000313" key="4">
    <source>
        <dbReference type="EMBL" id="GAA0485111.1"/>
    </source>
</evidence>
<dbReference type="Gene3D" id="3.40.33.10">
    <property type="entry name" value="CAP"/>
    <property type="match status" value="1"/>
</dbReference>
<feature type="domain" description="SCP" evidence="3">
    <location>
        <begin position="196"/>
        <end position="311"/>
    </location>
</feature>
<feature type="transmembrane region" description="Helical" evidence="2">
    <location>
        <begin position="31"/>
        <end position="51"/>
    </location>
</feature>
<sequence length="315" mass="32185">MNREPETPTFDPASDGTRRPRRRRGRRPRRAMVIAGTAGLIAVVGGGYGVAQSLSGGGGDSRTAAAAASEPAWDQPSGKSAEKSAGKSGEQPPAAVTAPSEKAHSASPSASASEAAAKEKAGDSKAGDDKKNQQEVRAEGGAGGGGEKSAARTPAQAKEAPSAENGNGSGSVRKPPARGGGAQAGGANGKHVQQVVDMVNAERAKAGCSPVTVNAKLQAAAQGHSDDMAARDYYAHTSPEGKSPGDRITAAGYRWSTYGENIFKSPKDARTAMDGWMKSEGHRANILNCSFKEIGVGINFKANGPWWTQNFGASS</sequence>
<keyword evidence="2" id="KW-0812">Transmembrane</keyword>
<feature type="region of interest" description="Disordered" evidence="1">
    <location>
        <begin position="48"/>
        <end position="189"/>
    </location>
</feature>
<proteinExistence type="predicted"/>
<keyword evidence="2" id="KW-1133">Transmembrane helix</keyword>
<dbReference type="InterPro" id="IPR035940">
    <property type="entry name" value="CAP_sf"/>
</dbReference>
<reference evidence="4 5" key="1">
    <citation type="journal article" date="2019" name="Int. J. Syst. Evol. Microbiol.">
        <title>The Global Catalogue of Microorganisms (GCM) 10K type strain sequencing project: providing services to taxonomists for standard genome sequencing and annotation.</title>
        <authorList>
            <consortium name="The Broad Institute Genomics Platform"/>
            <consortium name="The Broad Institute Genome Sequencing Center for Infectious Disease"/>
            <person name="Wu L."/>
            <person name="Ma J."/>
        </authorList>
    </citation>
    <scope>NUCLEOTIDE SEQUENCE [LARGE SCALE GENOMIC DNA]</scope>
    <source>
        <strain evidence="4 5">JCM 10649</strain>
    </source>
</reference>
<name>A0ABN1AW93_9ACTN</name>
<dbReference type="RefSeq" id="WP_344095438.1">
    <property type="nucleotide sequence ID" value="NZ_BAAAHB010000086.1"/>
</dbReference>
<organism evidence="4 5">
    <name type="scientific">Streptomyces stramineus</name>
    <dbReference type="NCBI Taxonomy" id="173861"/>
    <lineage>
        <taxon>Bacteria</taxon>
        <taxon>Bacillati</taxon>
        <taxon>Actinomycetota</taxon>
        <taxon>Actinomycetes</taxon>
        <taxon>Kitasatosporales</taxon>
        <taxon>Streptomycetaceae</taxon>
        <taxon>Streptomyces</taxon>
    </lineage>
</organism>
<keyword evidence="2" id="KW-0472">Membrane</keyword>
<feature type="region of interest" description="Disordered" evidence="1">
    <location>
        <begin position="1"/>
        <end position="31"/>
    </location>
</feature>
<evidence type="ECO:0000256" key="1">
    <source>
        <dbReference type="SAM" id="MobiDB-lite"/>
    </source>
</evidence>
<feature type="compositionally biased region" description="Basic and acidic residues" evidence="1">
    <location>
        <begin position="116"/>
        <end position="138"/>
    </location>
</feature>
<accession>A0ABN1AW93</accession>